<feature type="compositionally biased region" description="Basic and acidic residues" evidence="7">
    <location>
        <begin position="70"/>
        <end position="87"/>
    </location>
</feature>
<accession>A0A1J1IKJ4</accession>
<keyword evidence="3 6" id="KW-0812">Transmembrane</keyword>
<feature type="region of interest" description="Disordered" evidence="7">
    <location>
        <begin position="1"/>
        <end position="53"/>
    </location>
</feature>
<dbReference type="InterPro" id="IPR007632">
    <property type="entry name" value="Anoctamin"/>
</dbReference>
<feature type="compositionally biased region" description="Basic and acidic residues" evidence="7">
    <location>
        <begin position="1"/>
        <end position="10"/>
    </location>
</feature>
<feature type="domain" description="Anoctamin transmembrane" evidence="8">
    <location>
        <begin position="360"/>
        <end position="708"/>
    </location>
</feature>
<dbReference type="OrthoDB" id="296386at2759"/>
<protein>
    <recommendedName>
        <fullName evidence="6">Anoctamin</fullName>
    </recommendedName>
</protein>
<evidence type="ECO:0000256" key="5">
    <source>
        <dbReference type="ARBA" id="ARBA00023136"/>
    </source>
</evidence>
<feature type="transmembrane region" description="Helical" evidence="6">
    <location>
        <begin position="380"/>
        <end position="405"/>
    </location>
</feature>
<evidence type="ECO:0000256" key="3">
    <source>
        <dbReference type="ARBA" id="ARBA00022692"/>
    </source>
</evidence>
<keyword evidence="10" id="KW-1185">Reference proteome</keyword>
<dbReference type="Pfam" id="PF04547">
    <property type="entry name" value="Anoctamin"/>
    <property type="match status" value="1"/>
</dbReference>
<evidence type="ECO:0000256" key="7">
    <source>
        <dbReference type="SAM" id="MobiDB-lite"/>
    </source>
</evidence>
<feature type="transmembrane region" description="Helical" evidence="6">
    <location>
        <begin position="639"/>
        <end position="658"/>
    </location>
</feature>
<dbReference type="GO" id="GO:0005254">
    <property type="term" value="F:chloride channel activity"/>
    <property type="evidence" value="ECO:0007669"/>
    <property type="project" value="TreeGrafter"/>
</dbReference>
<dbReference type="AlphaFoldDB" id="A0A1J1IKJ4"/>
<feature type="transmembrane region" description="Helical" evidence="6">
    <location>
        <begin position="582"/>
        <end position="605"/>
    </location>
</feature>
<evidence type="ECO:0000256" key="1">
    <source>
        <dbReference type="ARBA" id="ARBA00004141"/>
    </source>
</evidence>
<comment type="subcellular location">
    <subcellularLocation>
        <location evidence="1 6">Membrane</location>
        <topology evidence="1 6">Multi-pass membrane protein</topology>
    </subcellularLocation>
</comment>
<dbReference type="Proteomes" id="UP000183832">
    <property type="component" value="Unassembled WGS sequence"/>
</dbReference>
<evidence type="ECO:0000313" key="10">
    <source>
        <dbReference type="Proteomes" id="UP000183832"/>
    </source>
</evidence>
<dbReference type="STRING" id="568069.A0A1J1IKJ4"/>
<reference evidence="9 10" key="1">
    <citation type="submission" date="2015-04" db="EMBL/GenBank/DDBJ databases">
        <authorList>
            <person name="Syromyatnikov M.Y."/>
            <person name="Popov V.N."/>
        </authorList>
    </citation>
    <scope>NUCLEOTIDE SEQUENCE [LARGE SCALE GENOMIC DNA]</scope>
</reference>
<keyword evidence="5 6" id="KW-0472">Membrane</keyword>
<organism evidence="9 10">
    <name type="scientific">Clunio marinus</name>
    <dbReference type="NCBI Taxonomy" id="568069"/>
    <lineage>
        <taxon>Eukaryota</taxon>
        <taxon>Metazoa</taxon>
        <taxon>Ecdysozoa</taxon>
        <taxon>Arthropoda</taxon>
        <taxon>Hexapoda</taxon>
        <taxon>Insecta</taxon>
        <taxon>Pterygota</taxon>
        <taxon>Neoptera</taxon>
        <taxon>Endopterygota</taxon>
        <taxon>Diptera</taxon>
        <taxon>Nematocera</taxon>
        <taxon>Chironomoidea</taxon>
        <taxon>Chironomidae</taxon>
        <taxon>Clunio</taxon>
    </lineage>
</organism>
<sequence>MAKQNKEGNGKRQVKNGKHNNSNRPERRNEKFNQRFKKNINSNKNNKDSENKVHYCVNPKILLKTLKTKKTNDKQTEFSKKQKDFQAQKKKRNASFLKTTRKGQPVLGARMKILYNQIQKNCENHENREFQFPTVDALQRRRHTVAYSADSQSDNDGDGTFQSYIVIEFEKNVNRHALHWIVDKIRKKKIDGGAELLIQKQPSLSDEKGLIIHISATKLRLLELADEIGFTKQTENGMRNFNIGCLDDFVYEDNMTIDDILTPAEKQYVIKYALENIKAKADERHIPGYASVFLYHGQSIIQAAISEELISMSSLHDKKYMKQLGTEWWNVKKILQPQPIEKIRFYFGDAIGIYFSFVGKDPITGKMMPHYPVWKTMCQVYFVSVPVILICSIGAVFMTLCQFWFEDYLTVKFGYESYIVLIPSICQSIFVATLTVFYDRFATYLTAKENHRTQSHYERYRVNKLIVLEFVNNFFCLFYIAFVKRDMKMLQNQLMTQMIILQFVQSAQEFLIPKLKQKYYLWCEYRKGEDANAKKKRDNESFESVFEDLNIQELGADDSRIYQYMRESAKENYETYEDYLELYIQFGYVVLFSSVAPLAAFWALLNNFFEIRLDAYKLCKTFRRPMAKRAKNTGAWQRAFEVLACLSIMTNCGILYLSPQVRDLTHTMTAELKLIVFVGLEHFLLLLAWIIHKAIPDRPKSVQIALARADYESKQAQKREVMFNENL</sequence>
<feature type="transmembrane region" description="Helical" evidence="6">
    <location>
        <begin position="462"/>
        <end position="482"/>
    </location>
</feature>
<dbReference type="PANTHER" id="PTHR12308:SF74">
    <property type="entry name" value="ANOCTAMIN"/>
    <property type="match status" value="1"/>
</dbReference>
<evidence type="ECO:0000256" key="6">
    <source>
        <dbReference type="RuleBase" id="RU280814"/>
    </source>
</evidence>
<comment type="similarity">
    <text evidence="2 6">Belongs to the anoctamin family.</text>
</comment>
<gene>
    <name evidence="9" type="primary">similar to Anoctamin-10</name>
    <name evidence="9" type="ORF">CLUMA_CG014020</name>
</gene>
<feature type="region of interest" description="Disordered" evidence="7">
    <location>
        <begin position="67"/>
        <end position="102"/>
    </location>
</feature>
<dbReference type="PANTHER" id="PTHR12308">
    <property type="entry name" value="ANOCTAMIN"/>
    <property type="match status" value="1"/>
</dbReference>
<evidence type="ECO:0000256" key="4">
    <source>
        <dbReference type="ARBA" id="ARBA00022989"/>
    </source>
</evidence>
<name>A0A1J1IKJ4_9DIPT</name>
<feature type="transmembrane region" description="Helical" evidence="6">
    <location>
        <begin position="670"/>
        <end position="691"/>
    </location>
</feature>
<dbReference type="EMBL" id="CVRI01000054">
    <property type="protein sequence ID" value="CRL00765.1"/>
    <property type="molecule type" value="Genomic_DNA"/>
</dbReference>
<keyword evidence="4 6" id="KW-1133">Transmembrane helix</keyword>
<evidence type="ECO:0000256" key="2">
    <source>
        <dbReference type="ARBA" id="ARBA00009671"/>
    </source>
</evidence>
<comment type="caution">
    <text evidence="6">Lacks conserved residue(s) required for the propagation of feature annotation.</text>
</comment>
<feature type="transmembrane region" description="Helical" evidence="6">
    <location>
        <begin position="417"/>
        <end position="441"/>
    </location>
</feature>
<proteinExistence type="inferred from homology"/>
<evidence type="ECO:0000259" key="8">
    <source>
        <dbReference type="Pfam" id="PF04547"/>
    </source>
</evidence>
<evidence type="ECO:0000313" key="9">
    <source>
        <dbReference type="EMBL" id="CRL00765.1"/>
    </source>
</evidence>
<dbReference type="GO" id="GO:0005886">
    <property type="term" value="C:plasma membrane"/>
    <property type="evidence" value="ECO:0007669"/>
    <property type="project" value="TreeGrafter"/>
</dbReference>
<dbReference type="InterPro" id="IPR049452">
    <property type="entry name" value="Anoctamin_TM"/>
</dbReference>
<feature type="compositionally biased region" description="Basic and acidic residues" evidence="7">
    <location>
        <begin position="24"/>
        <end position="33"/>
    </location>
</feature>